<feature type="region of interest" description="Disordered" evidence="2">
    <location>
        <begin position="1"/>
        <end position="49"/>
    </location>
</feature>
<gene>
    <name evidence="4" type="ORF">LSH36_102g02083</name>
</gene>
<name>A0AAD9JZ54_9ANNE</name>
<keyword evidence="1" id="KW-0862">Zinc</keyword>
<keyword evidence="1" id="KW-0863">Zinc-finger</keyword>
<dbReference type="GO" id="GO:0003676">
    <property type="term" value="F:nucleic acid binding"/>
    <property type="evidence" value="ECO:0007669"/>
    <property type="project" value="InterPro"/>
</dbReference>
<organism evidence="4 5">
    <name type="scientific">Paralvinella palmiformis</name>
    <dbReference type="NCBI Taxonomy" id="53620"/>
    <lineage>
        <taxon>Eukaryota</taxon>
        <taxon>Metazoa</taxon>
        <taxon>Spiralia</taxon>
        <taxon>Lophotrochozoa</taxon>
        <taxon>Annelida</taxon>
        <taxon>Polychaeta</taxon>
        <taxon>Sedentaria</taxon>
        <taxon>Canalipalpata</taxon>
        <taxon>Terebellida</taxon>
        <taxon>Terebelliformia</taxon>
        <taxon>Alvinellidae</taxon>
        <taxon>Paralvinella</taxon>
    </lineage>
</organism>
<dbReference type="AlphaFoldDB" id="A0AAD9JZ54"/>
<reference evidence="4" key="1">
    <citation type="journal article" date="2023" name="Mol. Biol. Evol.">
        <title>Third-Generation Sequencing Reveals the Adaptive Role of the Epigenome in Three Deep-Sea Polychaetes.</title>
        <authorList>
            <person name="Perez M."/>
            <person name="Aroh O."/>
            <person name="Sun Y."/>
            <person name="Lan Y."/>
            <person name="Juniper S.K."/>
            <person name="Young C.R."/>
            <person name="Angers B."/>
            <person name="Qian P.Y."/>
        </authorList>
    </citation>
    <scope>NUCLEOTIDE SEQUENCE</scope>
    <source>
        <strain evidence="4">P08H-3</strain>
    </source>
</reference>
<feature type="compositionally biased region" description="Low complexity" evidence="2">
    <location>
        <begin position="532"/>
        <end position="544"/>
    </location>
</feature>
<keyword evidence="1" id="KW-0479">Metal-binding</keyword>
<keyword evidence="5" id="KW-1185">Reference proteome</keyword>
<protein>
    <recommendedName>
        <fullName evidence="3">CCHC-type domain-containing protein</fullName>
    </recommendedName>
</protein>
<feature type="compositionally biased region" description="Low complexity" evidence="2">
    <location>
        <begin position="484"/>
        <end position="503"/>
    </location>
</feature>
<proteinExistence type="predicted"/>
<evidence type="ECO:0000259" key="3">
    <source>
        <dbReference type="PROSITE" id="PS50158"/>
    </source>
</evidence>
<dbReference type="InterPro" id="IPR001878">
    <property type="entry name" value="Znf_CCHC"/>
</dbReference>
<evidence type="ECO:0000256" key="1">
    <source>
        <dbReference type="PROSITE-ProRule" id="PRU00047"/>
    </source>
</evidence>
<feature type="compositionally biased region" description="Polar residues" evidence="2">
    <location>
        <begin position="100"/>
        <end position="125"/>
    </location>
</feature>
<dbReference type="Proteomes" id="UP001208570">
    <property type="component" value="Unassembled WGS sequence"/>
</dbReference>
<evidence type="ECO:0000256" key="2">
    <source>
        <dbReference type="SAM" id="MobiDB-lite"/>
    </source>
</evidence>
<dbReference type="GO" id="GO:0008270">
    <property type="term" value="F:zinc ion binding"/>
    <property type="evidence" value="ECO:0007669"/>
    <property type="project" value="UniProtKB-KW"/>
</dbReference>
<dbReference type="PROSITE" id="PS50158">
    <property type="entry name" value="ZF_CCHC"/>
    <property type="match status" value="1"/>
</dbReference>
<dbReference type="EMBL" id="JAODUP010000102">
    <property type="protein sequence ID" value="KAK2162168.1"/>
    <property type="molecule type" value="Genomic_DNA"/>
</dbReference>
<accession>A0AAD9JZ54</accession>
<evidence type="ECO:0000313" key="4">
    <source>
        <dbReference type="EMBL" id="KAK2162168.1"/>
    </source>
</evidence>
<feature type="compositionally biased region" description="Low complexity" evidence="2">
    <location>
        <begin position="23"/>
        <end position="38"/>
    </location>
</feature>
<evidence type="ECO:0000313" key="5">
    <source>
        <dbReference type="Proteomes" id="UP001208570"/>
    </source>
</evidence>
<feature type="region of interest" description="Disordered" evidence="2">
    <location>
        <begin position="93"/>
        <end position="141"/>
    </location>
</feature>
<feature type="compositionally biased region" description="Low complexity" evidence="2">
    <location>
        <begin position="423"/>
        <end position="474"/>
    </location>
</feature>
<feature type="region of interest" description="Disordered" evidence="2">
    <location>
        <begin position="421"/>
        <end position="552"/>
    </location>
</feature>
<sequence length="721" mass="76065">MGEVIGKNGVMNPLRVRQDSSHSCHSMNSQSSTQSGSTPALSPKANSSVCDNNSQVHLPLNIVTRVGCSPSITNGMNSANSFGSCSGLSDCSALTPPSSPQSQGSIAPFSTSSPQVVLPSGTSQKPYLLENGEDSEENSTPVNHEVAFSPAHQGTSIPNVAEVHPFPKGVAPPECLTQGAYPITPECMNETNLPFSSQRGPQMLPVRLPPPGDKGMPVAMPPFGVRPRKPLGPPHIRSPRLQNNGSQFMAPLMPVPPVTGGTQAVHSVCMPQNGLTEPNPQGLLITKQVGTQPSQISPEITPCITNITGEGGNKPPVNYSVLPTAPQGLIPCLPSPMGPAPGCHVVQRPTALAIPNTNCMAYNSMTTPSVVTTMLDKPSPILLPPTNIPPPVSTSDINVPYQNSASCSVTFTTRTAFTPLVPSPGSSQSGSSLLSTPPSSLTPQPAPINNGGTAAGTAASPALVHPTSTQTPTTVPTPVPHTPSLPHGSTISQSECGCSSCQQHVNHSPHSAQHPAPLQTMPATVPFNYHLQQQQQQQQQQQHQSIGWPQSPLFPGSYPLPSGYVPVSSNGLVNPSISFPLFTPPVPQSPFANLPPEILFEPRNYALFQAANQSMPHTFHTQLHYPMLPSYVTGIHLPGQNSKPKSPSCYNCGSHGHMPYDCEAPTIEAISRGYVGSVNEHEHGINCISDCIRPHADICCSVLVDGQNTANILMSHHMYRR</sequence>
<comment type="caution">
    <text evidence="4">The sequence shown here is derived from an EMBL/GenBank/DDBJ whole genome shotgun (WGS) entry which is preliminary data.</text>
</comment>
<feature type="domain" description="CCHC-type" evidence="3">
    <location>
        <begin position="649"/>
        <end position="662"/>
    </location>
</feature>